<dbReference type="STRING" id="536979.SAMN04488055_3854"/>
<feature type="region of interest" description="Disordered" evidence="1">
    <location>
        <begin position="28"/>
        <end position="47"/>
    </location>
</feature>
<reference evidence="2 3" key="1">
    <citation type="submission" date="2016-11" db="EMBL/GenBank/DDBJ databases">
        <authorList>
            <person name="Jaros S."/>
            <person name="Januszkiewicz K."/>
            <person name="Wedrychowicz H."/>
        </authorList>
    </citation>
    <scope>NUCLEOTIDE SEQUENCE [LARGE SCALE GENOMIC DNA]</scope>
    <source>
        <strain evidence="2 3">DSM 24787</strain>
    </source>
</reference>
<proteinExistence type="predicted"/>
<dbReference type="RefSeq" id="WP_074241079.1">
    <property type="nucleotide sequence ID" value="NZ_FSRA01000002.1"/>
</dbReference>
<sequence length="180" mass="19524">MAKADNNVLLSKLSGSIGKQVTIKQRGGKTIVSKAQQPREKAATGKQLEAQDKFTEATAYAKGVLADPEMAAVYRSMAQPGQNAYNIAIRDAYNPPVIENMEKAGNNIIVRATDDFRVYRVTVGIYSAEGVMLEEGNALMGRNGKDWMYTAITEALPGCRVMAVAEDLPGNRTNREIVIA</sequence>
<gene>
    <name evidence="2" type="ORF">SAMN04488055_3854</name>
</gene>
<dbReference type="AlphaFoldDB" id="A0A1N6JCH0"/>
<dbReference type="OrthoDB" id="662803at2"/>
<feature type="compositionally biased region" description="Basic and acidic residues" evidence="1">
    <location>
        <begin position="37"/>
        <end position="47"/>
    </location>
</feature>
<evidence type="ECO:0000313" key="2">
    <source>
        <dbReference type="EMBL" id="SIO41911.1"/>
    </source>
</evidence>
<accession>A0A1N6JCH0</accession>
<protein>
    <submittedName>
        <fullName evidence="2">Uncharacterized protein</fullName>
    </submittedName>
</protein>
<dbReference type="Proteomes" id="UP000185003">
    <property type="component" value="Unassembled WGS sequence"/>
</dbReference>
<keyword evidence="3" id="KW-1185">Reference proteome</keyword>
<organism evidence="2 3">
    <name type="scientific">Chitinophaga niabensis</name>
    <dbReference type="NCBI Taxonomy" id="536979"/>
    <lineage>
        <taxon>Bacteria</taxon>
        <taxon>Pseudomonadati</taxon>
        <taxon>Bacteroidota</taxon>
        <taxon>Chitinophagia</taxon>
        <taxon>Chitinophagales</taxon>
        <taxon>Chitinophagaceae</taxon>
        <taxon>Chitinophaga</taxon>
    </lineage>
</organism>
<evidence type="ECO:0000256" key="1">
    <source>
        <dbReference type="SAM" id="MobiDB-lite"/>
    </source>
</evidence>
<dbReference type="EMBL" id="FSRA01000002">
    <property type="protein sequence ID" value="SIO41911.1"/>
    <property type="molecule type" value="Genomic_DNA"/>
</dbReference>
<evidence type="ECO:0000313" key="3">
    <source>
        <dbReference type="Proteomes" id="UP000185003"/>
    </source>
</evidence>
<name>A0A1N6JCH0_9BACT</name>